<evidence type="ECO:0000256" key="2">
    <source>
        <dbReference type="ARBA" id="ARBA00022490"/>
    </source>
</evidence>
<dbReference type="CDD" id="cd00555">
    <property type="entry name" value="Maf"/>
    <property type="match status" value="1"/>
</dbReference>
<feature type="site" description="Important for substrate specificity" evidence="9">
    <location>
        <position position="16"/>
    </location>
</feature>
<keyword evidence="4 9" id="KW-0546">Nucleotide metabolism</keyword>
<gene>
    <name evidence="10" type="ORF">EAH77_09915</name>
</gene>
<dbReference type="GO" id="GO:0009117">
    <property type="term" value="P:nucleotide metabolic process"/>
    <property type="evidence" value="ECO:0007669"/>
    <property type="project" value="UniProtKB-KW"/>
</dbReference>
<evidence type="ECO:0000313" key="10">
    <source>
        <dbReference type="EMBL" id="TPG62833.1"/>
    </source>
</evidence>
<proteinExistence type="inferred from homology"/>
<evidence type="ECO:0000256" key="7">
    <source>
        <dbReference type="ARBA" id="ARBA00060749"/>
    </source>
</evidence>
<dbReference type="Gene3D" id="3.90.950.10">
    <property type="match status" value="1"/>
</dbReference>
<dbReference type="InterPro" id="IPR029001">
    <property type="entry name" value="ITPase-like_fam"/>
</dbReference>
<evidence type="ECO:0000256" key="9">
    <source>
        <dbReference type="HAMAP-Rule" id="MF_00528"/>
    </source>
</evidence>
<comment type="caution">
    <text evidence="10">The sequence shown here is derived from an EMBL/GenBank/DDBJ whole genome shotgun (WGS) entry which is preliminary data.</text>
</comment>
<dbReference type="SUPFAM" id="SSF52972">
    <property type="entry name" value="ITPase-like"/>
    <property type="match status" value="1"/>
</dbReference>
<accession>A0A502GPI7</accession>
<keyword evidence="2 9" id="KW-0963">Cytoplasm</keyword>
<dbReference type="HAMAP" id="MF_00528">
    <property type="entry name" value="Maf"/>
    <property type="match status" value="1"/>
</dbReference>
<dbReference type="PANTHER" id="PTHR43213:SF10">
    <property type="entry name" value="7-METHYL-GTP PYROPHOSPHATASE"/>
    <property type="match status" value="1"/>
</dbReference>
<keyword evidence="3 9" id="KW-0378">Hydrolase</keyword>
<comment type="cofactor">
    <cofactor evidence="9">
        <name>a divalent metal cation</name>
        <dbReference type="ChEBI" id="CHEBI:60240"/>
    </cofactor>
</comment>
<dbReference type="PIRSF" id="PIRSF006305">
    <property type="entry name" value="Maf"/>
    <property type="match status" value="1"/>
</dbReference>
<dbReference type="EC" id="3.6.1.-" evidence="9"/>
<reference evidence="10 11" key="1">
    <citation type="journal article" date="2019" name="Environ. Microbiol.">
        <title>Species interactions and distinct microbial communities in high Arctic permafrost affected cryosols are associated with the CH4 and CO2 gas fluxes.</title>
        <authorList>
            <person name="Altshuler I."/>
            <person name="Hamel J."/>
            <person name="Turney S."/>
            <person name="Magnuson E."/>
            <person name="Levesque R."/>
            <person name="Greer C."/>
            <person name="Whyte L.G."/>
        </authorList>
    </citation>
    <scope>NUCLEOTIDE SEQUENCE [LARGE SCALE GENOMIC DNA]</scope>
    <source>
        <strain evidence="10 11">E4</strain>
    </source>
</reference>
<feature type="active site" description="Proton acceptor" evidence="9">
    <location>
        <position position="73"/>
    </location>
</feature>
<sequence>MNLPPKKLLLASTSPYRRALLEKTMLSFACAAPDIDESPLPGELPAELVQRLAEAKARALVLSHPGHYIIGSDQVCAINGQITGKPHTFDNALIQLQAASGQTVTFYTGLSLVDSDTGETQTLCETFDVTFRHLTGAEIRGYLQTEQPYDCAGSFKCEGLGISLFERLNGRDPNTLIGLPIIALLDCLRAKGINPLLS</sequence>
<dbReference type="EMBL" id="RCZD01000004">
    <property type="protein sequence ID" value="TPG62833.1"/>
    <property type="molecule type" value="Genomic_DNA"/>
</dbReference>
<dbReference type="OrthoDB" id="9813694at2"/>
<dbReference type="Pfam" id="PF02545">
    <property type="entry name" value="Maf"/>
    <property type="match status" value="1"/>
</dbReference>
<evidence type="ECO:0000256" key="6">
    <source>
        <dbReference type="ARBA" id="ARBA00053369"/>
    </source>
</evidence>
<evidence type="ECO:0000256" key="5">
    <source>
        <dbReference type="ARBA" id="ARBA00050213"/>
    </source>
</evidence>
<evidence type="ECO:0000256" key="1">
    <source>
        <dbReference type="ARBA" id="ARBA00004496"/>
    </source>
</evidence>
<dbReference type="NCBIfam" id="TIGR00172">
    <property type="entry name" value="maf"/>
    <property type="match status" value="1"/>
</dbReference>
<dbReference type="GO" id="GO:0005737">
    <property type="term" value="C:cytoplasm"/>
    <property type="evidence" value="ECO:0007669"/>
    <property type="project" value="UniProtKB-SubCell"/>
</dbReference>
<comment type="caution">
    <text evidence="9">Lacks conserved residue(s) required for the propagation of feature annotation.</text>
</comment>
<comment type="catalytic activity">
    <reaction evidence="5 9">
        <text>N(7)-methyl-GTP + H2O = N(7)-methyl-GMP + diphosphate + H(+)</text>
        <dbReference type="Rhea" id="RHEA:58744"/>
        <dbReference type="ChEBI" id="CHEBI:15377"/>
        <dbReference type="ChEBI" id="CHEBI:15378"/>
        <dbReference type="ChEBI" id="CHEBI:33019"/>
        <dbReference type="ChEBI" id="CHEBI:58285"/>
        <dbReference type="ChEBI" id="CHEBI:87133"/>
    </reaction>
</comment>
<dbReference type="FunFam" id="3.90.950.10:FF:000005">
    <property type="entry name" value="7-methyl-GTP pyrophosphatase"/>
    <property type="match status" value="1"/>
</dbReference>
<protein>
    <recommendedName>
        <fullName evidence="8 9">7-methyl-GTP pyrophosphatase</fullName>
        <shortName evidence="9">m(7)GTP pyrophosphatase</shortName>
        <ecNumber evidence="9">3.6.1.-</ecNumber>
    </recommendedName>
</protein>
<dbReference type="PANTHER" id="PTHR43213">
    <property type="entry name" value="BIFUNCTIONAL DTTP/UTP PYROPHOSPHATASE/METHYLTRANSFERASE PROTEIN-RELATED"/>
    <property type="match status" value="1"/>
</dbReference>
<dbReference type="GO" id="GO:0047429">
    <property type="term" value="F:nucleoside triphosphate diphosphatase activity"/>
    <property type="evidence" value="ECO:0007669"/>
    <property type="project" value="InterPro"/>
</dbReference>
<dbReference type="RefSeq" id="WP_140472134.1">
    <property type="nucleotide sequence ID" value="NZ_RCZD01000004.1"/>
</dbReference>
<evidence type="ECO:0000313" key="11">
    <source>
        <dbReference type="Proteomes" id="UP000317663"/>
    </source>
</evidence>
<evidence type="ECO:0000256" key="4">
    <source>
        <dbReference type="ARBA" id="ARBA00023080"/>
    </source>
</evidence>
<comment type="similarity">
    <text evidence="7 9">Belongs to the Maf family. YceF subfamily.</text>
</comment>
<comment type="subcellular location">
    <subcellularLocation>
        <location evidence="1 9">Cytoplasm</location>
    </subcellularLocation>
</comment>
<dbReference type="AlphaFoldDB" id="A0A502GPI7"/>
<dbReference type="Proteomes" id="UP000317663">
    <property type="component" value="Unassembled WGS sequence"/>
</dbReference>
<keyword evidence="11" id="KW-1185">Reference proteome</keyword>
<feature type="site" description="Important for substrate specificity" evidence="9">
    <location>
        <position position="74"/>
    </location>
</feature>
<organism evidence="10 11">
    <name type="scientific">Ewingella americana</name>
    <dbReference type="NCBI Taxonomy" id="41202"/>
    <lineage>
        <taxon>Bacteria</taxon>
        <taxon>Pseudomonadati</taxon>
        <taxon>Pseudomonadota</taxon>
        <taxon>Gammaproteobacteria</taxon>
        <taxon>Enterobacterales</taxon>
        <taxon>Yersiniaceae</taxon>
        <taxon>Ewingella</taxon>
    </lineage>
</organism>
<feature type="site" description="Important for substrate specificity" evidence="9">
    <location>
        <position position="158"/>
    </location>
</feature>
<dbReference type="InterPro" id="IPR003697">
    <property type="entry name" value="Maf-like"/>
</dbReference>
<comment type="function">
    <text evidence="6 9">Nucleoside triphosphate pyrophosphatase that hydrolyzes 7-methyl-GTP (m(7)GTP). May have a dual role in cell division arrest and in preventing the incorporation of modified nucleotides into cellular nucleic acids.</text>
</comment>
<name>A0A502GPI7_9GAMM</name>
<evidence type="ECO:0000256" key="8">
    <source>
        <dbReference type="ARBA" id="ARBA00068163"/>
    </source>
</evidence>
<evidence type="ECO:0000256" key="3">
    <source>
        <dbReference type="ARBA" id="ARBA00022801"/>
    </source>
</evidence>